<dbReference type="Pfam" id="PF00005">
    <property type="entry name" value="ABC_tran"/>
    <property type="match status" value="2"/>
</dbReference>
<evidence type="ECO:0000256" key="4">
    <source>
        <dbReference type="ARBA" id="ARBA00022741"/>
    </source>
</evidence>
<dbReference type="FunFam" id="3.40.50.300:FF:002979">
    <property type="entry name" value="Chromosome 16, whole genome shotgun sequence"/>
    <property type="match status" value="1"/>
</dbReference>
<accession>F5HEB1</accession>
<dbReference type="PaxDb" id="5141-EFNCRP00000003371"/>
<dbReference type="InterPro" id="IPR027417">
    <property type="entry name" value="P-loop_NTPase"/>
</dbReference>
<keyword evidence="2" id="KW-0813">Transport</keyword>
<keyword evidence="3 9" id="KW-0812">Transmembrane</keyword>
<dbReference type="SUPFAM" id="SSF52540">
    <property type="entry name" value="P-loop containing nucleoside triphosphate hydrolases"/>
    <property type="match status" value="2"/>
</dbReference>
<feature type="compositionally biased region" description="Polar residues" evidence="8">
    <location>
        <begin position="937"/>
        <end position="950"/>
    </location>
</feature>
<organism evidence="12 13">
    <name type="scientific">Neurospora crassa (strain ATCC 24698 / 74-OR23-1A / CBS 708.71 / DSM 1257 / FGSC 987)</name>
    <dbReference type="NCBI Taxonomy" id="367110"/>
    <lineage>
        <taxon>Eukaryota</taxon>
        <taxon>Fungi</taxon>
        <taxon>Dikarya</taxon>
        <taxon>Ascomycota</taxon>
        <taxon>Pezizomycotina</taxon>
        <taxon>Sordariomycetes</taxon>
        <taxon>Sordariomycetidae</taxon>
        <taxon>Sordariales</taxon>
        <taxon>Sordariaceae</taxon>
        <taxon>Neurospora</taxon>
    </lineage>
</organism>
<dbReference type="Pfam" id="PF00664">
    <property type="entry name" value="ABC_membrane"/>
    <property type="match status" value="2"/>
</dbReference>
<feature type="transmembrane region" description="Helical" evidence="9">
    <location>
        <begin position="137"/>
        <end position="156"/>
    </location>
</feature>
<dbReference type="FunFam" id="1.20.1560.10:FF:000055">
    <property type="entry name" value="ABC multidrug transporter (Eurofung)"/>
    <property type="match status" value="1"/>
</dbReference>
<feature type="transmembrane region" description="Helical" evidence="9">
    <location>
        <begin position="42"/>
        <end position="63"/>
    </location>
</feature>
<dbReference type="PANTHER" id="PTHR24223:SF404">
    <property type="entry name" value="ABC MULTIDRUG TRANSPORTER (EUROFUNG)-RELATED"/>
    <property type="match status" value="1"/>
</dbReference>
<feature type="transmembrane region" description="Helical" evidence="9">
    <location>
        <begin position="176"/>
        <end position="199"/>
    </location>
</feature>
<feature type="transmembrane region" description="Helical" evidence="9">
    <location>
        <begin position="1225"/>
        <end position="1258"/>
    </location>
</feature>
<feature type="transmembrane region" description="Helical" evidence="9">
    <location>
        <begin position="978"/>
        <end position="999"/>
    </location>
</feature>
<dbReference type="SUPFAM" id="SSF90123">
    <property type="entry name" value="ABC transporter transmembrane region"/>
    <property type="match status" value="2"/>
</dbReference>
<feature type="domain" description="ABC transmembrane type-1" evidence="11">
    <location>
        <begin position="982"/>
        <end position="1302"/>
    </location>
</feature>
<dbReference type="InterPro" id="IPR017871">
    <property type="entry name" value="ABC_transporter-like_CS"/>
</dbReference>
<evidence type="ECO:0000256" key="7">
    <source>
        <dbReference type="ARBA" id="ARBA00023136"/>
    </source>
</evidence>
<dbReference type="Gene3D" id="1.20.1560.10">
    <property type="entry name" value="ABC transporter type 1, transmembrane domain"/>
    <property type="match status" value="2"/>
</dbReference>
<dbReference type="GO" id="GO:0005524">
    <property type="term" value="F:ATP binding"/>
    <property type="evidence" value="ECO:0007669"/>
    <property type="project" value="UniProtKB-KW"/>
</dbReference>
<keyword evidence="7 9" id="KW-0472">Membrane</keyword>
<evidence type="ECO:0000256" key="8">
    <source>
        <dbReference type="SAM" id="MobiDB-lite"/>
    </source>
</evidence>
<dbReference type="PROSITE" id="PS00211">
    <property type="entry name" value="ABC_TRANSPORTER_1"/>
    <property type="match status" value="1"/>
</dbReference>
<dbReference type="Gene3D" id="3.40.50.300">
    <property type="entry name" value="P-loop containing nucleotide triphosphate hydrolases"/>
    <property type="match status" value="2"/>
</dbReference>
<feature type="compositionally biased region" description="Acidic residues" evidence="8">
    <location>
        <begin position="1091"/>
        <end position="1100"/>
    </location>
</feature>
<feature type="domain" description="ABC transporter" evidence="10">
    <location>
        <begin position="684"/>
        <end position="912"/>
    </location>
</feature>
<dbReference type="CDD" id="cd03250">
    <property type="entry name" value="ABCC_MRP_domain1"/>
    <property type="match status" value="1"/>
</dbReference>
<keyword evidence="4" id="KW-0547">Nucleotide-binding</keyword>
<feature type="region of interest" description="Disordered" evidence="8">
    <location>
        <begin position="282"/>
        <end position="302"/>
    </location>
</feature>
<evidence type="ECO:0000259" key="11">
    <source>
        <dbReference type="PROSITE" id="PS50929"/>
    </source>
</evidence>
<evidence type="ECO:0000256" key="1">
    <source>
        <dbReference type="ARBA" id="ARBA00004141"/>
    </source>
</evidence>
<dbReference type="Proteomes" id="UP000001805">
    <property type="component" value="Chromosome 2, Linkage Group V"/>
</dbReference>
<dbReference type="SMR" id="F5HEB1"/>
<sequence length="1618" mass="176343">MASTLPGGDACPSGLEADRQFGPRVEVACREFDFTLLFEDGFFMLLPAVLFILFVPWRFWSLWKSPVKLTSRRLAMGKFTLLSALFTLHVLNTIYTTKSLRTTLSLPATLLTTISLVSSTLLSLLEDQRTIHPSDLLVIYFSASTILFIPRLRTLYLLHVPPSSPISPINPIPHLLVLQVLWTLIFALTTLVAVTESLGKFTLLQPRYKHIVVTKEQTAGFWSRGFFAWLLPFLQVGYKKTLEMGDIPGVDGELRVESAGDEMEETFRRLLLLLLAQQRQAKSGNGGKEQEKGEGKGEEAGEKKKKKGWMLIRAAYEANKWPFWSAVVPRLALLGFSLCQPFLIEAVVGYLASRERKEGERADEEIEAPQPEYFGRALVGGFVLLYVGIAVSRAIYWRQTNRMIARIRSGLIAMVYHHTTALRVVDVKDSAAVTLMGTDVERIVTSIKNVHELWASIPGVGIAIWLLARQVSYAAIVPLVICLVCVVGASFIGAGTGPAQVAWNERVQKRVAVTANMLGDMKAVKMLGLTGVLGNIIEGLRRAELKTSEKFRKYLLWNIEVSNAPGNGVAPYATFVVYGIMSAVKKDQNLLAAQAFASLSLINLLTTPLLMFCQAFPAAMQAVACFGRIEAYLTKQELKQLDLSSVEDRGRSAGASFESGTELRSVVGSRPFARETTPGALASFAAADISWSANTIEPVLQGVNLTIKPGFTAVIGPVGSGKSTLLESLVGETTLQRGSVTTNFSRVAYCPQAAWLMNDTIRHNITGSSEDLEIDQKWYDLCILSCGLRRDLDGMVAGDQTAVGTNGSSLSGGQRQRVALARAVYSRAPVIILDDVMSGLDPATAKDITTRLFSRQGHLRKAGVSVVLATHNKRLLPYMDEIIVLEGGKIGDIGSYSEIQSRGDLKLMAMTDDDDVIESGEEQQSATDEVSRDSKSPAMTQKPSDTTNRQPIKPNFERRQGSWSVYAYYARSAGALSLSLWAFFTVLGAITSNYMTIWISNWSSASTPSASNPDPHPNLGYYLGIYTLLVVLAQIGTVGECFVFLINIISNTALSLHTDLLNSVLSAPLSFFSQSSSLSLSSSSSSPTDSNGDDNNDTSSEDSGTITNRFSQDMDLIDMTLPIQAIMFTSAGSYALVQLIIICVLGKYLAATVPLLAVTLFLVQKYYLRSSRQLRLLDIEAKAPVYKHFLETVTAGGVATIRAFGWDKRFRDRLARMMDEAQKPFYMLACIQQWLALVLDLVVGGMAVVLVGVAVGVAPDPEKAGSSKSAVSAGALGVSLVLVMTFNELIVQALQAWTRLETSIGAVARVRDFVRTTPKEEDPAADCDNGGCVGDGLAGWPSRGEIKIEKICASYDNTSSNTNNTTTSGPPALKNLTLTIPSGSKLAVIGPSGSGKTTFLLSLLRMIPLSSGCITIDSLNISTIPRSRHIFNVIPQDPFFIPNTSLAFNLDPFGHLSHLPPAEATVKMESALRLVTLWPGRVTANGQTLDSELVTSEWSVGELQLLALARALLLKDQRRILVLDEAMSSVDEKTEAVMQEVIDTEFKEHTVIAVVHRLTYIERFDLVAVLKSGEMVEFGEPGALIEKAHGEREGNRSVFGELYRGFHHGSDALGTGWD</sequence>
<dbReference type="InParanoid" id="F5HEB1"/>
<evidence type="ECO:0000256" key="2">
    <source>
        <dbReference type="ARBA" id="ARBA00022448"/>
    </source>
</evidence>
<gene>
    <name evidence="12" type="ORF">NCU03776</name>
</gene>
<evidence type="ECO:0000313" key="13">
    <source>
        <dbReference type="Proteomes" id="UP000001805"/>
    </source>
</evidence>
<reference evidence="12 13" key="1">
    <citation type="journal article" date="2003" name="Nature">
        <title>The genome sequence of the filamentous fungus Neurospora crassa.</title>
        <authorList>
            <person name="Galagan J.E."/>
            <person name="Calvo S.E."/>
            <person name="Borkovich K.A."/>
            <person name="Selker E.U."/>
            <person name="Read N.D."/>
            <person name="Jaffe D."/>
            <person name="FitzHugh W."/>
            <person name="Ma L.J."/>
            <person name="Smirnov S."/>
            <person name="Purcell S."/>
            <person name="Rehman B."/>
            <person name="Elkins T."/>
            <person name="Engels R."/>
            <person name="Wang S."/>
            <person name="Nielsen C.B."/>
            <person name="Butler J."/>
            <person name="Endrizzi M."/>
            <person name="Qui D."/>
            <person name="Ianakiev P."/>
            <person name="Bell-Pedersen D."/>
            <person name="Nelson M.A."/>
            <person name="Werner-Washburne M."/>
            <person name="Selitrennikoff C.P."/>
            <person name="Kinsey J.A."/>
            <person name="Braun E.L."/>
            <person name="Zelter A."/>
            <person name="Schulte U."/>
            <person name="Kothe G.O."/>
            <person name="Jedd G."/>
            <person name="Mewes W."/>
            <person name="Staben C."/>
            <person name="Marcotte E."/>
            <person name="Greenberg D."/>
            <person name="Roy A."/>
            <person name="Foley K."/>
            <person name="Naylor J."/>
            <person name="Stange-Thomann N."/>
            <person name="Barrett R."/>
            <person name="Gnerre S."/>
            <person name="Kamal M."/>
            <person name="Kamvysselis M."/>
            <person name="Mauceli E."/>
            <person name="Bielke C."/>
            <person name="Rudd S."/>
            <person name="Frishman D."/>
            <person name="Krystofova S."/>
            <person name="Rasmussen C."/>
            <person name="Metzenberg R.L."/>
            <person name="Perkins D.D."/>
            <person name="Kroken S."/>
            <person name="Cogoni C."/>
            <person name="Macino G."/>
            <person name="Catcheside D."/>
            <person name="Li W."/>
            <person name="Pratt R.J."/>
            <person name="Osmani S.A."/>
            <person name="DeSouza C.P."/>
            <person name="Glass L."/>
            <person name="Orbach M.J."/>
            <person name="Berglund J.A."/>
            <person name="Voelker R."/>
            <person name="Yarden O."/>
            <person name="Plamann M."/>
            <person name="Seiler S."/>
            <person name="Dunlap J."/>
            <person name="Radford A."/>
            <person name="Aramayo R."/>
            <person name="Natvig D.O."/>
            <person name="Alex L.A."/>
            <person name="Mannhaupt G."/>
            <person name="Ebbole D.J."/>
            <person name="Freitag M."/>
            <person name="Paulsen I."/>
            <person name="Sachs M.S."/>
            <person name="Lander E.S."/>
            <person name="Nusbaum C."/>
            <person name="Birren B."/>
        </authorList>
    </citation>
    <scope>NUCLEOTIDE SEQUENCE [LARGE SCALE GENOMIC DNA]</scope>
    <source>
        <strain evidence="13">ATCC 24698 / 74-OR23-1A / CBS 708.71 / DSM 1257 / FGSC 987</strain>
    </source>
</reference>
<evidence type="ECO:0000313" key="12">
    <source>
        <dbReference type="EMBL" id="EAA31886.3"/>
    </source>
</evidence>
<dbReference type="InterPro" id="IPR044746">
    <property type="entry name" value="ABCC_6TM_D1"/>
</dbReference>
<protein>
    <submittedName>
        <fullName evidence="12">ABC multidrug transporter</fullName>
    </submittedName>
</protein>
<dbReference type="GO" id="GO:0055085">
    <property type="term" value="P:transmembrane transport"/>
    <property type="evidence" value="ECO:0000318"/>
    <property type="project" value="GO_Central"/>
</dbReference>
<feature type="transmembrane region" description="Helical" evidence="9">
    <location>
        <begin position="373"/>
        <end position="396"/>
    </location>
</feature>
<feature type="domain" description="ABC transmembrane type-1" evidence="11">
    <location>
        <begin position="331"/>
        <end position="621"/>
    </location>
</feature>
<feature type="transmembrane region" description="Helical" evidence="9">
    <location>
        <begin position="1270"/>
        <end position="1291"/>
    </location>
</feature>
<feature type="compositionally biased region" description="Low complexity" evidence="8">
    <location>
        <begin position="1078"/>
        <end position="1090"/>
    </location>
</feature>
<feature type="compositionally biased region" description="Basic and acidic residues" evidence="8">
    <location>
        <begin position="288"/>
        <end position="302"/>
    </location>
</feature>
<dbReference type="SMART" id="SM00382">
    <property type="entry name" value="AAA"/>
    <property type="match status" value="2"/>
</dbReference>
<feature type="region of interest" description="Disordered" evidence="8">
    <location>
        <begin position="1078"/>
        <end position="1106"/>
    </location>
</feature>
<dbReference type="STRING" id="367110.F5HEB1"/>
<feature type="transmembrane region" description="Helical" evidence="9">
    <location>
        <begin position="107"/>
        <end position="125"/>
    </location>
</feature>
<dbReference type="GO" id="GO:0000329">
    <property type="term" value="C:fungal-type vacuole membrane"/>
    <property type="evidence" value="ECO:0000318"/>
    <property type="project" value="GO_Central"/>
</dbReference>
<dbReference type="GeneID" id="3877256"/>
<dbReference type="RefSeq" id="XP_961122.3">
    <property type="nucleotide sequence ID" value="XM_956029.3"/>
</dbReference>
<dbReference type="InterPro" id="IPR003439">
    <property type="entry name" value="ABC_transporter-like_ATP-bd"/>
</dbReference>
<evidence type="ECO:0000256" key="3">
    <source>
        <dbReference type="ARBA" id="ARBA00022692"/>
    </source>
</evidence>
<name>F5HEB1_NEUCR</name>
<dbReference type="CDD" id="cd18580">
    <property type="entry name" value="ABC_6TM_ABCC_D2"/>
    <property type="match status" value="1"/>
</dbReference>
<proteinExistence type="predicted"/>
<dbReference type="InterPro" id="IPR003593">
    <property type="entry name" value="AAA+_ATPase"/>
</dbReference>
<dbReference type="FunFam" id="1.20.1560.10:FF:000347">
    <property type="entry name" value="p-loop containing nucleoside triphosphate hydrolase protein"/>
    <property type="match status" value="1"/>
</dbReference>
<feature type="transmembrane region" description="Helical" evidence="9">
    <location>
        <begin position="75"/>
        <end position="95"/>
    </location>
</feature>
<evidence type="ECO:0000259" key="10">
    <source>
        <dbReference type="PROSITE" id="PS50893"/>
    </source>
</evidence>
<dbReference type="Pfam" id="PF24357">
    <property type="entry name" value="TMD0_ABC"/>
    <property type="match status" value="1"/>
</dbReference>
<feature type="region of interest" description="Disordered" evidence="8">
    <location>
        <begin position="919"/>
        <end position="954"/>
    </location>
</feature>
<feature type="transmembrane region" description="Helical" evidence="9">
    <location>
        <begin position="1019"/>
        <end position="1046"/>
    </location>
</feature>
<dbReference type="InterPro" id="IPR044726">
    <property type="entry name" value="ABCC_6TM_D2"/>
</dbReference>
<dbReference type="PANTHER" id="PTHR24223">
    <property type="entry name" value="ATP-BINDING CASSETTE SUB-FAMILY C"/>
    <property type="match status" value="1"/>
</dbReference>
<dbReference type="CDD" id="cd18579">
    <property type="entry name" value="ABC_6TM_ABCC_D1"/>
    <property type="match status" value="1"/>
</dbReference>
<keyword evidence="6 9" id="KW-1133">Transmembrane helix</keyword>
<dbReference type="EMBL" id="CM002240">
    <property type="protein sequence ID" value="EAA31886.3"/>
    <property type="molecule type" value="Genomic_DNA"/>
</dbReference>
<dbReference type="InterPro" id="IPR050173">
    <property type="entry name" value="ABC_transporter_C-like"/>
</dbReference>
<evidence type="ECO:0000256" key="5">
    <source>
        <dbReference type="ARBA" id="ARBA00022840"/>
    </source>
</evidence>
<feature type="transmembrane region" description="Helical" evidence="9">
    <location>
        <begin position="331"/>
        <end position="353"/>
    </location>
</feature>
<dbReference type="InterPro" id="IPR036640">
    <property type="entry name" value="ABC1_TM_sf"/>
</dbReference>
<feature type="domain" description="ABC transporter" evidence="10">
    <location>
        <begin position="1346"/>
        <end position="1597"/>
    </location>
</feature>
<dbReference type="PROSITE" id="PS50929">
    <property type="entry name" value="ABC_TM1F"/>
    <property type="match status" value="2"/>
</dbReference>
<dbReference type="VEuPathDB" id="FungiDB:NCU03776"/>
<dbReference type="KEGG" id="ncr:NCU03776"/>
<dbReference type="InterPro" id="IPR011527">
    <property type="entry name" value="ABC1_TM_dom"/>
</dbReference>
<comment type="subcellular location">
    <subcellularLocation>
        <location evidence="1">Membrane</location>
        <topology evidence="1">Multi-pass membrane protein</topology>
    </subcellularLocation>
</comment>
<evidence type="ECO:0000256" key="6">
    <source>
        <dbReference type="ARBA" id="ARBA00022989"/>
    </source>
</evidence>
<dbReference type="PROSITE" id="PS50893">
    <property type="entry name" value="ABC_TRANSPORTER_2"/>
    <property type="match status" value="2"/>
</dbReference>
<dbReference type="OrthoDB" id="6500128at2759"/>
<evidence type="ECO:0000256" key="9">
    <source>
        <dbReference type="SAM" id="Phobius"/>
    </source>
</evidence>
<dbReference type="GO" id="GO:0140359">
    <property type="term" value="F:ABC-type transporter activity"/>
    <property type="evidence" value="ECO:0000318"/>
    <property type="project" value="GO_Central"/>
</dbReference>
<feature type="transmembrane region" description="Helical" evidence="9">
    <location>
        <begin position="474"/>
        <end position="496"/>
    </location>
</feature>
<dbReference type="InterPro" id="IPR056227">
    <property type="entry name" value="TMD0_ABC"/>
</dbReference>
<keyword evidence="5" id="KW-0067">ATP-binding</keyword>
<dbReference type="GO" id="GO:0016887">
    <property type="term" value="F:ATP hydrolysis activity"/>
    <property type="evidence" value="ECO:0007669"/>
    <property type="project" value="InterPro"/>
</dbReference>
<keyword evidence="13" id="KW-1185">Reference proteome</keyword>